<dbReference type="Proteomes" id="UP000054232">
    <property type="component" value="Unassembled WGS sequence"/>
</dbReference>
<proteinExistence type="predicted"/>
<feature type="non-terminal residue" evidence="2">
    <location>
        <position position="1"/>
    </location>
</feature>
<organism evidence="2 3">
    <name type="scientific">Eurypyga helias</name>
    <name type="common">Sunbittern</name>
    <name type="synonym">Ardea helias</name>
    <dbReference type="NCBI Taxonomy" id="54383"/>
    <lineage>
        <taxon>Eukaryota</taxon>
        <taxon>Metazoa</taxon>
        <taxon>Chordata</taxon>
        <taxon>Craniata</taxon>
        <taxon>Vertebrata</taxon>
        <taxon>Euteleostomi</taxon>
        <taxon>Archelosauria</taxon>
        <taxon>Archosauria</taxon>
        <taxon>Dinosauria</taxon>
        <taxon>Saurischia</taxon>
        <taxon>Theropoda</taxon>
        <taxon>Coelurosauria</taxon>
        <taxon>Aves</taxon>
        <taxon>Neognathae</taxon>
        <taxon>Neoaves</taxon>
        <taxon>Phaethontimorphae</taxon>
        <taxon>Eurypygiformes</taxon>
        <taxon>Eurypygidae</taxon>
        <taxon>Eurypyga</taxon>
    </lineage>
</organism>
<dbReference type="EMBL" id="KK557946">
    <property type="protein sequence ID" value="KFV99389.1"/>
    <property type="molecule type" value="Genomic_DNA"/>
</dbReference>
<feature type="non-terminal residue" evidence="2">
    <location>
        <position position="272"/>
    </location>
</feature>
<feature type="region of interest" description="Disordered" evidence="1">
    <location>
        <begin position="92"/>
        <end position="119"/>
    </location>
</feature>
<gene>
    <name evidence="2" type="ORF">N326_00974</name>
</gene>
<protein>
    <submittedName>
        <fullName evidence="2">Uncharacterized protein</fullName>
    </submittedName>
</protein>
<sequence>SGPGSWLTMVDTVRKTAHSKLSVSPGMYRSLYKRDYGWCNKHKPRNEEDMQKLRIADSQLKAKEFAVPQEERAMTYSDSLLCQGREAIPAPCSKASSRAGDAGWRKSQSSTSSPKALQQRKHFVSEKVLPVAESYLPKYYPATELAATQAEKSERPQALAELESELSCCQHLPAAAQTAGTAALLLQRQKLAQSWATYQQFTLESWRARQRDAQQNKNMILGSSVLVEDCFDPDWRSTYNTDFPRWPGAHGGHCRGNKNLSHIFPEDEHLNQ</sequence>
<name>A0A093I9K1_EURHL</name>
<reference evidence="2 3" key="1">
    <citation type="submission" date="2014-04" db="EMBL/GenBank/DDBJ databases">
        <title>Genome evolution of avian class.</title>
        <authorList>
            <person name="Zhang G."/>
            <person name="Li C."/>
        </authorList>
    </citation>
    <scope>NUCLEOTIDE SEQUENCE [LARGE SCALE GENOMIC DNA]</scope>
    <source>
        <strain evidence="2">BGI_N326</strain>
    </source>
</reference>
<keyword evidence="3" id="KW-1185">Reference proteome</keyword>
<dbReference type="AlphaFoldDB" id="A0A093I9K1"/>
<evidence type="ECO:0000313" key="3">
    <source>
        <dbReference type="Proteomes" id="UP000054232"/>
    </source>
</evidence>
<evidence type="ECO:0000256" key="1">
    <source>
        <dbReference type="SAM" id="MobiDB-lite"/>
    </source>
</evidence>
<evidence type="ECO:0000313" key="2">
    <source>
        <dbReference type="EMBL" id="KFV99389.1"/>
    </source>
</evidence>
<accession>A0A093I9K1</accession>
<feature type="compositionally biased region" description="Polar residues" evidence="1">
    <location>
        <begin position="106"/>
        <end position="116"/>
    </location>
</feature>